<name>A0A8D4VQF0_9GAMM</name>
<keyword evidence="1" id="KW-0472">Membrane</keyword>
<protein>
    <submittedName>
        <fullName evidence="3">Alginate biosynthesis protein AlgZ/FimS</fullName>
    </submittedName>
</protein>
<evidence type="ECO:0000313" key="4">
    <source>
        <dbReference type="Proteomes" id="UP000824988"/>
    </source>
</evidence>
<dbReference type="KEGG" id="moz:MoryE10_27590"/>
<dbReference type="GO" id="GO:0000155">
    <property type="term" value="F:phosphorelay sensor kinase activity"/>
    <property type="evidence" value="ECO:0007669"/>
    <property type="project" value="InterPro"/>
</dbReference>
<dbReference type="PANTHER" id="PTHR34220:SF7">
    <property type="entry name" value="SENSOR HISTIDINE KINASE YPDA"/>
    <property type="match status" value="1"/>
</dbReference>
<sequence length="359" mass="40211">MPLNAAKPLEQSPPAGFLPDFRRFEALFPLLLLTELAALVLSLSAEPTNFWIDLGGRSLFMQWIALGSAILLTLLHRPLARLPDHWSGPLAFLLVQAVALLTNWLVYLGLPAMGWFFVLVPADQIPTVLARNMTVSGIIAAVLLRHMTIHARWRSQIKAEAEARLDALQARMRPHFLFNSLNTIASLLRSRPDQAEELVLDLADLFRTSLRRDQRWTTLADETALARRYLNIEQQRLGDRLRVEWRLDALPEDALLPPLSLQPLVENAVYHGIEPLPQGGCLEIAGTRRGRRGALLCLTVSNPIGPDKQRRDGSHQALDNLRARWSACFPREGSLELEQSGGVFHASLAFPYLSRADDE</sequence>
<evidence type="ECO:0000313" key="3">
    <source>
        <dbReference type="EMBL" id="BBL72153.1"/>
    </source>
</evidence>
<dbReference type="PANTHER" id="PTHR34220">
    <property type="entry name" value="SENSOR HISTIDINE KINASE YPDA"/>
    <property type="match status" value="1"/>
</dbReference>
<dbReference type="AlphaFoldDB" id="A0A8D4VQF0"/>
<evidence type="ECO:0000259" key="2">
    <source>
        <dbReference type="Pfam" id="PF06580"/>
    </source>
</evidence>
<proteinExistence type="predicted"/>
<dbReference type="Pfam" id="PF06580">
    <property type="entry name" value="His_kinase"/>
    <property type="match status" value="1"/>
</dbReference>
<feature type="transmembrane region" description="Helical" evidence="1">
    <location>
        <begin position="91"/>
        <end position="118"/>
    </location>
</feature>
<accession>A0A8D4VQF0</accession>
<feature type="transmembrane region" description="Helical" evidence="1">
    <location>
        <begin position="26"/>
        <end position="45"/>
    </location>
</feature>
<evidence type="ECO:0000256" key="1">
    <source>
        <dbReference type="SAM" id="Phobius"/>
    </source>
</evidence>
<keyword evidence="4" id="KW-1185">Reference proteome</keyword>
<gene>
    <name evidence="3" type="primary">algZ</name>
    <name evidence="3" type="ORF">MoryE10_27590</name>
</gene>
<feature type="domain" description="Signal transduction histidine kinase internal region" evidence="2">
    <location>
        <begin position="163"/>
        <end position="241"/>
    </location>
</feature>
<dbReference type="EMBL" id="AP019782">
    <property type="protein sequence ID" value="BBL72153.1"/>
    <property type="molecule type" value="Genomic_DNA"/>
</dbReference>
<organism evidence="3 4">
    <name type="scientific">Methylogaea oryzae</name>
    <dbReference type="NCBI Taxonomy" id="1295382"/>
    <lineage>
        <taxon>Bacteria</taxon>
        <taxon>Pseudomonadati</taxon>
        <taxon>Pseudomonadota</taxon>
        <taxon>Gammaproteobacteria</taxon>
        <taxon>Methylococcales</taxon>
        <taxon>Methylococcaceae</taxon>
        <taxon>Methylogaea</taxon>
    </lineage>
</organism>
<dbReference type="RefSeq" id="WP_221047389.1">
    <property type="nucleotide sequence ID" value="NZ_AP019782.1"/>
</dbReference>
<dbReference type="InterPro" id="IPR050640">
    <property type="entry name" value="Bact_2-comp_sensor_kinase"/>
</dbReference>
<dbReference type="Proteomes" id="UP000824988">
    <property type="component" value="Chromosome"/>
</dbReference>
<keyword evidence="1" id="KW-1133">Transmembrane helix</keyword>
<dbReference type="GO" id="GO:0016020">
    <property type="term" value="C:membrane"/>
    <property type="evidence" value="ECO:0007669"/>
    <property type="project" value="InterPro"/>
</dbReference>
<feature type="transmembrane region" description="Helical" evidence="1">
    <location>
        <begin position="60"/>
        <end position="79"/>
    </location>
</feature>
<keyword evidence="1" id="KW-0812">Transmembrane</keyword>
<feature type="transmembrane region" description="Helical" evidence="1">
    <location>
        <begin position="124"/>
        <end position="144"/>
    </location>
</feature>
<reference evidence="3" key="1">
    <citation type="submission" date="2019-06" db="EMBL/GenBank/DDBJ databases">
        <title>Complete genome sequence of Methylogaea oryzae strain JCM16910.</title>
        <authorList>
            <person name="Asakawa S."/>
        </authorList>
    </citation>
    <scope>NUCLEOTIDE SEQUENCE</scope>
    <source>
        <strain evidence="3">E10</strain>
    </source>
</reference>
<dbReference type="InterPro" id="IPR010559">
    <property type="entry name" value="Sig_transdc_His_kin_internal"/>
</dbReference>